<name>A0A7Y9FCW4_9CELL</name>
<dbReference type="EMBL" id="JACCBK010000001">
    <property type="protein sequence ID" value="NYD84955.1"/>
    <property type="molecule type" value="Genomic_DNA"/>
</dbReference>
<feature type="domain" description="N-acetyltransferase" evidence="3">
    <location>
        <begin position="29"/>
        <end position="183"/>
    </location>
</feature>
<dbReference type="InterPro" id="IPR016181">
    <property type="entry name" value="Acyl_CoA_acyltransferase"/>
</dbReference>
<evidence type="ECO:0000256" key="2">
    <source>
        <dbReference type="ARBA" id="ARBA00023315"/>
    </source>
</evidence>
<dbReference type="Pfam" id="PF00583">
    <property type="entry name" value="Acetyltransf_1"/>
    <property type="match status" value="2"/>
</dbReference>
<evidence type="ECO:0000256" key="1">
    <source>
        <dbReference type="ARBA" id="ARBA00022679"/>
    </source>
</evidence>
<dbReference type="Proteomes" id="UP000577956">
    <property type="component" value="Unassembled WGS sequence"/>
</dbReference>
<proteinExistence type="predicted"/>
<evidence type="ECO:0000259" key="3">
    <source>
        <dbReference type="PROSITE" id="PS51186"/>
    </source>
</evidence>
<dbReference type="PANTHER" id="PTHR43420">
    <property type="entry name" value="ACETYLTRANSFERASE"/>
    <property type="match status" value="1"/>
</dbReference>
<comment type="caution">
    <text evidence="5">The sequence shown here is derived from an EMBL/GenBank/DDBJ whole genome shotgun (WGS) entry which is preliminary data.</text>
</comment>
<dbReference type="Proteomes" id="UP000618382">
    <property type="component" value="Unassembled WGS sequence"/>
</dbReference>
<reference evidence="5 6" key="1">
    <citation type="submission" date="2020-07" db="EMBL/GenBank/DDBJ databases">
        <title>Sequencing the genomes of 1000 actinobacteria strains.</title>
        <authorList>
            <person name="Klenk H.-P."/>
        </authorList>
    </citation>
    <scope>NUCLEOTIDE SEQUENCE [LARGE SCALE GENOMIC DNA]</scope>
    <source>
        <strain evidence="5 6">DSM 24482</strain>
    </source>
</reference>
<accession>A0A7Y9FCW4</accession>
<feature type="domain" description="N-acetyltransferase" evidence="3">
    <location>
        <begin position="195"/>
        <end position="343"/>
    </location>
</feature>
<dbReference type="EMBL" id="BONN01000002">
    <property type="protein sequence ID" value="GIG32025.1"/>
    <property type="molecule type" value="Genomic_DNA"/>
</dbReference>
<dbReference type="RefSeq" id="WP_140458777.1">
    <property type="nucleotide sequence ID" value="NZ_BAABFI010000003.1"/>
</dbReference>
<dbReference type="CDD" id="cd04301">
    <property type="entry name" value="NAT_SF"/>
    <property type="match status" value="2"/>
</dbReference>
<dbReference type="PROSITE" id="PS51186">
    <property type="entry name" value="GNAT"/>
    <property type="match status" value="2"/>
</dbReference>
<evidence type="ECO:0000313" key="4">
    <source>
        <dbReference type="EMBL" id="GIG32025.1"/>
    </source>
</evidence>
<dbReference type="InterPro" id="IPR000182">
    <property type="entry name" value="GNAT_dom"/>
</dbReference>
<organism evidence="5 6">
    <name type="scientific">Cellulomonas oligotrophica</name>
    <dbReference type="NCBI Taxonomy" id="931536"/>
    <lineage>
        <taxon>Bacteria</taxon>
        <taxon>Bacillati</taxon>
        <taxon>Actinomycetota</taxon>
        <taxon>Actinomycetes</taxon>
        <taxon>Micrococcales</taxon>
        <taxon>Cellulomonadaceae</taxon>
        <taxon>Cellulomonas</taxon>
    </lineage>
</organism>
<dbReference type="Gene3D" id="3.40.630.30">
    <property type="match status" value="1"/>
</dbReference>
<dbReference type="GO" id="GO:0016747">
    <property type="term" value="F:acyltransferase activity, transferring groups other than amino-acyl groups"/>
    <property type="evidence" value="ECO:0007669"/>
    <property type="project" value="InterPro"/>
</dbReference>
<evidence type="ECO:0000313" key="7">
    <source>
        <dbReference type="Proteomes" id="UP000618382"/>
    </source>
</evidence>
<sequence length="343" mass="36718">MTGTTDTAPLAVRAAAPPVLDEPSSASGLTWRALATADAAELAALVAVVEDADGVPYRTAVEEVVDELEAPWRDLSLDTRVGVDAEGRMRAWMSVDAPPGDESVVRVFLGGGVDPAWRGRGIGRELVRWATGRARQVLATCGKDAPARIATHAEDVATGTVRLYRAAGLTPIRYYTEMRRPLSGPLPPVPALDGLRVVPWSPELDDAVRLAHNEAFADHWGSEPRTAEQWAQGRSMFAPTWSFVAVDDSGEVAGYALSGRFEQDWDVAGYRSGYTELLGVRRAWRGRKVAVALLATVMRAYATDGMAYAELGVDTANPSGAHGLYAALGYEVAHSSTMLSIEV</sequence>
<evidence type="ECO:0000313" key="6">
    <source>
        <dbReference type="Proteomes" id="UP000577956"/>
    </source>
</evidence>
<protein>
    <submittedName>
        <fullName evidence="4">Acetyltransferase, GNAT</fullName>
    </submittedName>
    <submittedName>
        <fullName evidence="5">GNAT superfamily N-acetyltransferase</fullName>
    </submittedName>
</protein>
<dbReference type="PANTHER" id="PTHR43420:SF47">
    <property type="entry name" value="N-ACETYLTRANSFERASE DOMAIN-CONTAINING PROTEIN"/>
    <property type="match status" value="1"/>
</dbReference>
<evidence type="ECO:0000313" key="5">
    <source>
        <dbReference type="EMBL" id="NYD84955.1"/>
    </source>
</evidence>
<gene>
    <name evidence="5" type="ORF">BKA21_000504</name>
    <name evidence="4" type="ORF">Col01nite_11840</name>
</gene>
<dbReference type="SUPFAM" id="SSF55729">
    <property type="entry name" value="Acyl-CoA N-acyltransferases (Nat)"/>
    <property type="match status" value="2"/>
</dbReference>
<dbReference type="InterPro" id="IPR050680">
    <property type="entry name" value="YpeA/RimI_acetyltransf"/>
</dbReference>
<keyword evidence="2" id="KW-0012">Acyltransferase</keyword>
<keyword evidence="1 5" id="KW-0808">Transferase</keyword>
<reference evidence="4 7" key="2">
    <citation type="submission" date="2021-01" db="EMBL/GenBank/DDBJ databases">
        <title>Whole genome shotgun sequence of Cellulomonas oligotrophica NBRC 109435.</title>
        <authorList>
            <person name="Komaki H."/>
            <person name="Tamura T."/>
        </authorList>
    </citation>
    <scope>NUCLEOTIDE SEQUENCE [LARGE SCALE GENOMIC DNA]</scope>
    <source>
        <strain evidence="4 7">NBRC 109435</strain>
    </source>
</reference>
<dbReference type="AlphaFoldDB" id="A0A7Y9FCW4"/>
<keyword evidence="7" id="KW-1185">Reference proteome</keyword>